<proteinExistence type="predicted"/>
<evidence type="ECO:0000256" key="2">
    <source>
        <dbReference type="ARBA" id="ARBA00022723"/>
    </source>
</evidence>
<evidence type="ECO:0000256" key="1">
    <source>
        <dbReference type="ARBA" id="ARBA00022679"/>
    </source>
</evidence>
<dbReference type="InterPro" id="IPR044066">
    <property type="entry name" value="TRIAD_supradom"/>
</dbReference>
<evidence type="ECO:0000256" key="3">
    <source>
        <dbReference type="ARBA" id="ARBA00022737"/>
    </source>
</evidence>
<evidence type="ECO:0000256" key="5">
    <source>
        <dbReference type="ARBA" id="ARBA00022786"/>
    </source>
</evidence>
<sequence>MTSQATFECTVCCEEKPADARLIITEDAVCIGCFTESIVPQFEAAVKHEFLYPVRWGSVAVSATKFAGYLPDDFLLRWLLKEREYRLPMNERVYCTHATTNGEECGAFIGEKLGPGCKFIAECNICEDATCMSCGEGLQDSTTQHFCSEGVVAFQDPFTGMQRGKDYQLCPKCQTPINLAAGCNHLMCGCGTSFCYICGLDISLVEMDHFAVGMPCPRYNQPGTSAALYDPVEIEDFDWALDIALFDLAMLRFEVRQPTSRYEEILGVAADAVEAGLLLQTLSVEFEVSIEILDHVLEAATNTADRLRDLSTALEDMAIPEPVTDQLMDPYELFFARHEAHLASIESRLDVLWEPVTDVLPPWMDKRLYRKLTWPRSNRHAHSTVDDYYTKLIEELHSDRMPLPQLMTFHRLAKAIMALLDRHVAYQAINDPHVLRQLVEHAAEARTAIDQDVQDAEVSGWWSSPHLGLRLAVEVYRSERDAFFEGARQRLIGLESQEGGEKDSA</sequence>
<dbReference type="InterPro" id="IPR031127">
    <property type="entry name" value="E3_UB_ligase_RBR"/>
</dbReference>
<dbReference type="EMBL" id="QWIR01000054">
    <property type="protein sequence ID" value="RMY90268.1"/>
    <property type="molecule type" value="Genomic_DNA"/>
</dbReference>
<feature type="domain" description="RING-type" evidence="7">
    <location>
        <begin position="5"/>
        <end position="220"/>
    </location>
</feature>
<name>A0A3M7FN38_HORWE</name>
<keyword evidence="3" id="KW-0677">Repeat</keyword>
<dbReference type="Proteomes" id="UP000268823">
    <property type="component" value="Unassembled WGS sequence"/>
</dbReference>
<dbReference type="PROSITE" id="PS51873">
    <property type="entry name" value="TRIAD"/>
    <property type="match status" value="1"/>
</dbReference>
<dbReference type="GO" id="GO:0061630">
    <property type="term" value="F:ubiquitin protein ligase activity"/>
    <property type="evidence" value="ECO:0007669"/>
    <property type="project" value="UniProtKB-EC"/>
</dbReference>
<dbReference type="SUPFAM" id="SSF57850">
    <property type="entry name" value="RING/U-box"/>
    <property type="match status" value="1"/>
</dbReference>
<organism evidence="8 9">
    <name type="scientific">Hortaea werneckii</name>
    <name type="common">Black yeast</name>
    <name type="synonym">Cladosporium werneckii</name>
    <dbReference type="NCBI Taxonomy" id="91943"/>
    <lineage>
        <taxon>Eukaryota</taxon>
        <taxon>Fungi</taxon>
        <taxon>Dikarya</taxon>
        <taxon>Ascomycota</taxon>
        <taxon>Pezizomycotina</taxon>
        <taxon>Dothideomycetes</taxon>
        <taxon>Dothideomycetidae</taxon>
        <taxon>Mycosphaerellales</taxon>
        <taxon>Teratosphaeriaceae</taxon>
        <taxon>Hortaea</taxon>
    </lineage>
</organism>
<comment type="caution">
    <text evidence="8">The sequence shown here is derived from an EMBL/GenBank/DDBJ whole genome shotgun (WGS) entry which is preliminary data.</text>
</comment>
<gene>
    <name evidence="8" type="ORF">D0861_03757</name>
</gene>
<accession>A0A3M7FN38</accession>
<protein>
    <recommendedName>
        <fullName evidence="7">RING-type domain-containing protein</fullName>
    </recommendedName>
</protein>
<evidence type="ECO:0000259" key="7">
    <source>
        <dbReference type="PROSITE" id="PS51873"/>
    </source>
</evidence>
<keyword evidence="6" id="KW-0862">Zinc</keyword>
<dbReference type="Gene3D" id="1.20.120.1750">
    <property type="match status" value="1"/>
</dbReference>
<keyword evidence="2" id="KW-0479">Metal-binding</keyword>
<dbReference type="PANTHER" id="PTHR11685">
    <property type="entry name" value="RBR FAMILY RING FINGER AND IBR DOMAIN-CONTAINING"/>
    <property type="match status" value="1"/>
</dbReference>
<dbReference type="GO" id="GO:0008270">
    <property type="term" value="F:zinc ion binding"/>
    <property type="evidence" value="ECO:0007669"/>
    <property type="project" value="UniProtKB-KW"/>
</dbReference>
<keyword evidence="1" id="KW-0808">Transferase</keyword>
<evidence type="ECO:0000313" key="8">
    <source>
        <dbReference type="EMBL" id="RMY90268.1"/>
    </source>
</evidence>
<evidence type="ECO:0000256" key="4">
    <source>
        <dbReference type="ARBA" id="ARBA00022771"/>
    </source>
</evidence>
<evidence type="ECO:0000256" key="6">
    <source>
        <dbReference type="ARBA" id="ARBA00022833"/>
    </source>
</evidence>
<dbReference type="VEuPathDB" id="FungiDB:BTJ68_03640"/>
<evidence type="ECO:0000313" key="9">
    <source>
        <dbReference type="Proteomes" id="UP000268823"/>
    </source>
</evidence>
<keyword evidence="4" id="KW-0863">Zinc-finger</keyword>
<dbReference type="OrthoDB" id="9977870at2759"/>
<dbReference type="Pfam" id="PF26200">
    <property type="entry name" value="Rcat_RNF216"/>
    <property type="match status" value="1"/>
</dbReference>
<dbReference type="AlphaFoldDB" id="A0A3M7FN38"/>
<dbReference type="CDD" id="cd22584">
    <property type="entry name" value="Rcat_RBR_unk"/>
    <property type="match status" value="1"/>
</dbReference>
<reference evidence="8 9" key="1">
    <citation type="journal article" date="2018" name="BMC Genomics">
        <title>Genomic evidence for intraspecific hybridization in a clonal and extremely halotolerant yeast.</title>
        <authorList>
            <person name="Gostincar C."/>
            <person name="Stajich J.E."/>
            <person name="Zupancic J."/>
            <person name="Zalar P."/>
            <person name="Gunde-Cimerman N."/>
        </authorList>
    </citation>
    <scope>NUCLEOTIDE SEQUENCE [LARGE SCALE GENOMIC DNA]</scope>
    <source>
        <strain evidence="8 9">EXF-2788</strain>
    </source>
</reference>
<dbReference type="GO" id="GO:0016567">
    <property type="term" value="P:protein ubiquitination"/>
    <property type="evidence" value="ECO:0007669"/>
    <property type="project" value="InterPro"/>
</dbReference>
<keyword evidence="5" id="KW-0833">Ubl conjugation pathway</keyword>